<sequence>MSSASSPGNSPGRNEKILFWASFFTLIAAGMGFSIRSDIIANWGKDYGFTQTELGQVTGMGLAGFGVAIIFFSFVTDLFGYGVLMVLAFLLHLIAVLTTLAAPFAFQSSGKEGAYWCLFIGQFTFSLANGTCEAVINPLTASLFPKNKTHWLNILHAGWPGGLVLGALVGLGLNQVGGIGWQIRWGIVLLPVLVYGAMMFGRKFPHSEAKSSGVPVGTMIITLLSPILLFLFVLHALVGYVELGTDSWIVDITKAVLASPDKALLAFIWTNVLMFTLRFFAGPIVEKINPVGLLFISAVLGVAGLWMLGQSFTDSIWPWMAAVTVYGIGKTFYWPTLLGVISERFPKGGALALGVSGGIGMISAGLLGGPGIGFEQDLYASKKLQDNSPGTYERYKSGAENGFPIPGIFPKVVGLDGAKKGVLMDNGEQLAADLAKLQSAGKKDENLEKLNAWWQTAKSHAEEDKPRVQESNIVGGKSALEVTALVPAALAVGFLLLILYFMATGGYKQVHLEAARPSGRPAGGADAGDWGR</sequence>
<feature type="transmembrane region" description="Helical" evidence="7">
    <location>
        <begin position="213"/>
        <end position="238"/>
    </location>
</feature>
<feature type="transmembrane region" description="Helical" evidence="7">
    <location>
        <begin position="183"/>
        <end position="201"/>
    </location>
</feature>
<evidence type="ECO:0000313" key="8">
    <source>
        <dbReference type="EMBL" id="VTR93692.1"/>
    </source>
</evidence>
<dbReference type="InterPro" id="IPR036259">
    <property type="entry name" value="MFS_trans_sf"/>
</dbReference>
<dbReference type="GO" id="GO:0012505">
    <property type="term" value="C:endomembrane system"/>
    <property type="evidence" value="ECO:0007669"/>
    <property type="project" value="UniProtKB-SubCell"/>
</dbReference>
<keyword evidence="9" id="KW-1185">Reference proteome</keyword>
<feature type="transmembrane region" description="Helical" evidence="7">
    <location>
        <begin position="151"/>
        <end position="171"/>
    </location>
</feature>
<keyword evidence="4 7" id="KW-0812">Transmembrane</keyword>
<dbReference type="Gene3D" id="1.20.1250.20">
    <property type="entry name" value="MFS general substrate transporter like domains"/>
    <property type="match status" value="2"/>
</dbReference>
<keyword evidence="3" id="KW-0813">Transport</keyword>
<evidence type="ECO:0000256" key="1">
    <source>
        <dbReference type="ARBA" id="ARBA00004127"/>
    </source>
</evidence>
<dbReference type="RefSeq" id="WP_162668378.1">
    <property type="nucleotide sequence ID" value="NZ_LR593886.1"/>
</dbReference>
<evidence type="ECO:0008006" key="10">
    <source>
        <dbReference type="Google" id="ProtNLM"/>
    </source>
</evidence>
<dbReference type="EMBL" id="LR593886">
    <property type="protein sequence ID" value="VTR93692.1"/>
    <property type="molecule type" value="Genomic_DNA"/>
</dbReference>
<organism evidence="8 9">
    <name type="scientific">Gemmata massiliana</name>
    <dbReference type="NCBI Taxonomy" id="1210884"/>
    <lineage>
        <taxon>Bacteria</taxon>
        <taxon>Pseudomonadati</taxon>
        <taxon>Planctomycetota</taxon>
        <taxon>Planctomycetia</taxon>
        <taxon>Gemmatales</taxon>
        <taxon>Gemmataceae</taxon>
        <taxon>Gemmata</taxon>
    </lineage>
</organism>
<keyword evidence="5 7" id="KW-1133">Transmembrane helix</keyword>
<evidence type="ECO:0000256" key="7">
    <source>
        <dbReference type="SAM" id="Phobius"/>
    </source>
</evidence>
<accession>A0A6P2D2N0</accession>
<comment type="subcellular location">
    <subcellularLocation>
        <location evidence="1">Endomembrane system</location>
        <topology evidence="1">Multi-pass membrane protein</topology>
    </subcellularLocation>
</comment>
<gene>
    <name evidence="8" type="ORF">SOIL9_40220</name>
</gene>
<dbReference type="PANTHER" id="PTHR23514">
    <property type="entry name" value="BYPASS OF STOP CODON PROTEIN 6"/>
    <property type="match status" value="1"/>
</dbReference>
<dbReference type="Proteomes" id="UP000464178">
    <property type="component" value="Chromosome"/>
</dbReference>
<evidence type="ECO:0000256" key="5">
    <source>
        <dbReference type="ARBA" id="ARBA00022989"/>
    </source>
</evidence>
<protein>
    <recommendedName>
        <fullName evidence="10">Major facilitator superfamily (MFS) profile domain-containing protein</fullName>
    </recommendedName>
</protein>
<dbReference type="SUPFAM" id="SSF103473">
    <property type="entry name" value="MFS general substrate transporter"/>
    <property type="match status" value="1"/>
</dbReference>
<dbReference type="PANTHER" id="PTHR23514:SF3">
    <property type="entry name" value="BYPASS OF STOP CODON PROTEIN 6"/>
    <property type="match status" value="1"/>
</dbReference>
<feature type="transmembrane region" description="Helical" evidence="7">
    <location>
        <begin position="316"/>
        <end position="338"/>
    </location>
</feature>
<dbReference type="GO" id="GO:0016020">
    <property type="term" value="C:membrane"/>
    <property type="evidence" value="ECO:0007669"/>
    <property type="project" value="TreeGrafter"/>
</dbReference>
<evidence type="ECO:0000313" key="9">
    <source>
        <dbReference type="Proteomes" id="UP000464178"/>
    </source>
</evidence>
<evidence type="ECO:0000256" key="4">
    <source>
        <dbReference type="ARBA" id="ARBA00022692"/>
    </source>
</evidence>
<feature type="transmembrane region" description="Helical" evidence="7">
    <location>
        <begin position="263"/>
        <end position="281"/>
    </location>
</feature>
<feature type="transmembrane region" description="Helical" evidence="7">
    <location>
        <begin position="81"/>
        <end position="106"/>
    </location>
</feature>
<dbReference type="GO" id="GO:0022857">
    <property type="term" value="F:transmembrane transporter activity"/>
    <property type="evidence" value="ECO:0007669"/>
    <property type="project" value="InterPro"/>
</dbReference>
<reference evidence="8 9" key="1">
    <citation type="submission" date="2019-05" db="EMBL/GenBank/DDBJ databases">
        <authorList>
            <consortium name="Science for Life Laboratories"/>
        </authorList>
    </citation>
    <scope>NUCLEOTIDE SEQUENCE [LARGE SCALE GENOMIC DNA]</scope>
    <source>
        <strain evidence="8">Soil9</strain>
    </source>
</reference>
<feature type="transmembrane region" description="Helical" evidence="7">
    <location>
        <begin position="484"/>
        <end position="503"/>
    </location>
</feature>
<feature type="transmembrane region" description="Helical" evidence="7">
    <location>
        <begin position="293"/>
        <end position="310"/>
    </location>
</feature>
<name>A0A6P2D2N0_9BACT</name>
<feature type="transmembrane region" description="Helical" evidence="7">
    <location>
        <begin position="17"/>
        <end position="36"/>
    </location>
</feature>
<evidence type="ECO:0000256" key="2">
    <source>
        <dbReference type="ARBA" id="ARBA00008335"/>
    </source>
</evidence>
<feature type="transmembrane region" description="Helical" evidence="7">
    <location>
        <begin position="350"/>
        <end position="372"/>
    </location>
</feature>
<dbReference type="InterPro" id="IPR011701">
    <property type="entry name" value="MFS"/>
</dbReference>
<comment type="similarity">
    <text evidence="2">Belongs to the major facilitator superfamily.</text>
</comment>
<evidence type="ECO:0000256" key="6">
    <source>
        <dbReference type="ARBA" id="ARBA00023136"/>
    </source>
</evidence>
<feature type="transmembrane region" description="Helical" evidence="7">
    <location>
        <begin position="57"/>
        <end position="75"/>
    </location>
</feature>
<dbReference type="AlphaFoldDB" id="A0A6P2D2N0"/>
<evidence type="ECO:0000256" key="3">
    <source>
        <dbReference type="ARBA" id="ARBA00022448"/>
    </source>
</evidence>
<keyword evidence="6 7" id="KW-0472">Membrane</keyword>
<dbReference type="Pfam" id="PF07690">
    <property type="entry name" value="MFS_1"/>
    <property type="match status" value="1"/>
</dbReference>
<proteinExistence type="inferred from homology"/>
<dbReference type="InterPro" id="IPR051788">
    <property type="entry name" value="MFS_Transporter"/>
</dbReference>
<dbReference type="KEGG" id="gms:SOIL9_40220"/>